<dbReference type="PRINTS" id="PR01607">
    <property type="entry name" value="APYRASEFAMLY"/>
</dbReference>
<dbReference type="KEGG" id="marb:CJ263_18145"/>
<name>A0A223V9K8_9FLAO</name>
<dbReference type="Proteomes" id="UP000215244">
    <property type="component" value="Chromosome"/>
</dbReference>
<dbReference type="Pfam" id="PF02872">
    <property type="entry name" value="5_nucleotid_C"/>
    <property type="match status" value="1"/>
</dbReference>
<dbReference type="PANTHER" id="PTHR11575">
    <property type="entry name" value="5'-NUCLEOTIDASE-RELATED"/>
    <property type="match status" value="1"/>
</dbReference>
<dbReference type="GO" id="GO:0008768">
    <property type="term" value="F:UDP-sugar diphosphatase activity"/>
    <property type="evidence" value="ECO:0007669"/>
    <property type="project" value="TreeGrafter"/>
</dbReference>
<dbReference type="InterPro" id="IPR036907">
    <property type="entry name" value="5'-Nucleotdase_C_sf"/>
</dbReference>
<dbReference type="PANTHER" id="PTHR11575:SF24">
    <property type="entry name" value="5'-NUCLEOTIDASE"/>
    <property type="match status" value="1"/>
</dbReference>
<dbReference type="InterPro" id="IPR006179">
    <property type="entry name" value="5_nucleotidase/apyrase"/>
</dbReference>
<keyword evidence="2" id="KW-1185">Reference proteome</keyword>
<evidence type="ECO:0000313" key="1">
    <source>
        <dbReference type="EMBL" id="ASV31982.1"/>
    </source>
</evidence>
<dbReference type="InterPro" id="IPR008334">
    <property type="entry name" value="5'-Nucleotdase_C"/>
</dbReference>
<accession>A0A223V9K8</accession>
<dbReference type="OrthoDB" id="4762412at2"/>
<dbReference type="RefSeq" id="WP_094998567.1">
    <property type="nucleotide sequence ID" value="NZ_BMJL01000005.1"/>
</dbReference>
<reference evidence="1 2" key="1">
    <citation type="submission" date="2017-08" db="EMBL/GenBank/DDBJ databases">
        <title>The complete genome sequence of Maribacter sp. B1, isolated from deep-sea sediment.</title>
        <authorList>
            <person name="Wu Y.-H."/>
            <person name="Cheng H."/>
            <person name="Xu X.-W."/>
        </authorList>
    </citation>
    <scope>NUCLEOTIDE SEQUENCE [LARGE SCALE GENOMIC DNA]</scope>
    <source>
        <strain evidence="1 2">B1</strain>
    </source>
</reference>
<proteinExistence type="predicted"/>
<dbReference type="GO" id="GO:0009166">
    <property type="term" value="P:nucleotide catabolic process"/>
    <property type="evidence" value="ECO:0007669"/>
    <property type="project" value="InterPro"/>
</dbReference>
<sequence>MTKLKHFDVLKIKHFVIFITFLYCISCQNNTELLTKIEGKQIVIDSTDAIVDSIASFILPYHTHVEEVLDSALAYAPWDITKTDGPYNTTAGNLMADIILEQAAPLFKSRTGKNLDFVLLNHGGIRSSITKGKVSARTAFEVMPFENNIAVVELRGKSVKDMLNYLIRSKRAHPVAGIQLVLNKDDSIKSLKIRGEPFDEDKNYYVATSDYLVSGGDDMMFFKDALEVTDIDYKIRSAMIDYFTKVDTLSPKVDLRYYKVE</sequence>
<evidence type="ECO:0000313" key="2">
    <source>
        <dbReference type="Proteomes" id="UP000215244"/>
    </source>
</evidence>
<dbReference type="GO" id="GO:0030288">
    <property type="term" value="C:outer membrane-bounded periplasmic space"/>
    <property type="evidence" value="ECO:0007669"/>
    <property type="project" value="TreeGrafter"/>
</dbReference>
<dbReference type="AlphaFoldDB" id="A0A223V9K8"/>
<dbReference type="GO" id="GO:0008253">
    <property type="term" value="F:5'-nucleotidase activity"/>
    <property type="evidence" value="ECO:0007669"/>
    <property type="project" value="TreeGrafter"/>
</dbReference>
<dbReference type="Gene3D" id="3.90.780.10">
    <property type="entry name" value="5'-Nucleotidase, C-terminal domain"/>
    <property type="match status" value="1"/>
</dbReference>
<protein>
    <submittedName>
        <fullName evidence="1">Uncharacterized protein</fullName>
    </submittedName>
</protein>
<organism evidence="1 2">
    <name type="scientific">Maribacter cobaltidurans</name>
    <dbReference type="NCBI Taxonomy" id="1178778"/>
    <lineage>
        <taxon>Bacteria</taxon>
        <taxon>Pseudomonadati</taxon>
        <taxon>Bacteroidota</taxon>
        <taxon>Flavobacteriia</taxon>
        <taxon>Flavobacteriales</taxon>
        <taxon>Flavobacteriaceae</taxon>
        <taxon>Maribacter</taxon>
    </lineage>
</organism>
<dbReference type="EMBL" id="CP022957">
    <property type="protein sequence ID" value="ASV31982.1"/>
    <property type="molecule type" value="Genomic_DNA"/>
</dbReference>
<dbReference type="SUPFAM" id="SSF55816">
    <property type="entry name" value="5'-nucleotidase (syn. UDP-sugar hydrolase), C-terminal domain"/>
    <property type="match status" value="1"/>
</dbReference>
<gene>
    <name evidence="1" type="ORF">CJ263_18145</name>
</gene>